<evidence type="ECO:0000256" key="5">
    <source>
        <dbReference type="SAM" id="Phobius"/>
    </source>
</evidence>
<feature type="transmembrane region" description="Helical" evidence="5">
    <location>
        <begin position="34"/>
        <end position="53"/>
    </location>
</feature>
<feature type="transmembrane region" description="Helical" evidence="5">
    <location>
        <begin position="210"/>
        <end position="231"/>
    </location>
</feature>
<feature type="transmembrane region" description="Helical" evidence="5">
    <location>
        <begin position="90"/>
        <end position="107"/>
    </location>
</feature>
<dbReference type="EMBL" id="BAABRP010000018">
    <property type="protein sequence ID" value="GAA5514432.1"/>
    <property type="molecule type" value="Genomic_DNA"/>
</dbReference>
<dbReference type="Pfam" id="PF00520">
    <property type="entry name" value="Ion_trans"/>
    <property type="match status" value="1"/>
</dbReference>
<evidence type="ECO:0000256" key="1">
    <source>
        <dbReference type="ARBA" id="ARBA00004141"/>
    </source>
</evidence>
<dbReference type="SUPFAM" id="SSF81324">
    <property type="entry name" value="Voltage-gated potassium channels"/>
    <property type="match status" value="1"/>
</dbReference>
<feature type="transmembrane region" description="Helical" evidence="5">
    <location>
        <begin position="179"/>
        <end position="198"/>
    </location>
</feature>
<evidence type="ECO:0000256" key="2">
    <source>
        <dbReference type="ARBA" id="ARBA00022692"/>
    </source>
</evidence>
<organism evidence="7 8">
    <name type="scientific">Deinococcus carri</name>
    <dbReference type="NCBI Taxonomy" id="1211323"/>
    <lineage>
        <taxon>Bacteria</taxon>
        <taxon>Thermotogati</taxon>
        <taxon>Deinococcota</taxon>
        <taxon>Deinococci</taxon>
        <taxon>Deinococcales</taxon>
        <taxon>Deinococcaceae</taxon>
        <taxon>Deinococcus</taxon>
    </lineage>
</organism>
<keyword evidence="2 5" id="KW-0812">Transmembrane</keyword>
<gene>
    <name evidence="7" type="ORF">Dcar01_03187</name>
</gene>
<dbReference type="Gene3D" id="1.10.287.70">
    <property type="match status" value="1"/>
</dbReference>
<dbReference type="InterPro" id="IPR027359">
    <property type="entry name" value="Volt_channel_dom_sf"/>
</dbReference>
<comment type="caution">
    <text evidence="7">The sequence shown here is derived from an EMBL/GenBank/DDBJ whole genome shotgun (WGS) entry which is preliminary data.</text>
</comment>
<feature type="transmembrane region" description="Helical" evidence="5">
    <location>
        <begin position="60"/>
        <end position="78"/>
    </location>
</feature>
<protein>
    <recommendedName>
        <fullName evidence="6">Ion transport domain-containing protein</fullName>
    </recommendedName>
</protein>
<sequence>MPSAPPPPPPQADELHAARLTTLRHLDELLDRPMTVLSFVWLALLVLDLTLGLSPFLQSLSNVIWGIFILDFLLSFSLAPHKLAYLRRNWLTALSLLLPALRVLRAFRGLRALRVLRMTRGLNLLRILTGLNRGLRTLQRTLRRRQLGFVLGATGLVALAGAAGMASFEAGQMGAPRTYGGWLYWTGMLLTSLGPEYWPRTGEGQVLSFLLGLYGFSVFGYITAALASLFVGSDQEREPAEDEVNNEVLRRELRELRGDIAALREELGGRG</sequence>
<keyword evidence="8" id="KW-1185">Reference proteome</keyword>
<evidence type="ECO:0000259" key="6">
    <source>
        <dbReference type="Pfam" id="PF00520"/>
    </source>
</evidence>
<evidence type="ECO:0000256" key="4">
    <source>
        <dbReference type="ARBA" id="ARBA00023136"/>
    </source>
</evidence>
<evidence type="ECO:0000313" key="7">
    <source>
        <dbReference type="EMBL" id="GAA5514432.1"/>
    </source>
</evidence>
<comment type="subcellular location">
    <subcellularLocation>
        <location evidence="1">Membrane</location>
        <topology evidence="1">Multi-pass membrane protein</topology>
    </subcellularLocation>
</comment>
<dbReference type="Gene3D" id="1.20.120.350">
    <property type="entry name" value="Voltage-gated potassium channels. Chain C"/>
    <property type="match status" value="1"/>
</dbReference>
<proteinExistence type="predicted"/>
<keyword evidence="3 5" id="KW-1133">Transmembrane helix</keyword>
<feature type="transmembrane region" description="Helical" evidence="5">
    <location>
        <begin position="147"/>
        <end position="167"/>
    </location>
</feature>
<reference evidence="7 8" key="1">
    <citation type="submission" date="2024-02" db="EMBL/GenBank/DDBJ databases">
        <title>Deinococcus carri NBRC 110142.</title>
        <authorList>
            <person name="Ichikawa N."/>
            <person name="Katano-Makiyama Y."/>
            <person name="Hidaka K."/>
        </authorList>
    </citation>
    <scope>NUCLEOTIDE SEQUENCE [LARGE SCALE GENOMIC DNA]</scope>
    <source>
        <strain evidence="7 8">NBRC 110142</strain>
    </source>
</reference>
<feature type="domain" description="Ion transport" evidence="6">
    <location>
        <begin position="35"/>
        <end position="168"/>
    </location>
</feature>
<dbReference type="InterPro" id="IPR005821">
    <property type="entry name" value="Ion_trans_dom"/>
</dbReference>
<accession>A0ABP9WDW6</accession>
<dbReference type="RefSeq" id="WP_345467118.1">
    <property type="nucleotide sequence ID" value="NZ_BAABRP010000018.1"/>
</dbReference>
<evidence type="ECO:0000256" key="3">
    <source>
        <dbReference type="ARBA" id="ARBA00022989"/>
    </source>
</evidence>
<name>A0ABP9WDW6_9DEIO</name>
<evidence type="ECO:0000313" key="8">
    <source>
        <dbReference type="Proteomes" id="UP001401887"/>
    </source>
</evidence>
<keyword evidence="4 5" id="KW-0472">Membrane</keyword>
<dbReference type="Proteomes" id="UP001401887">
    <property type="component" value="Unassembled WGS sequence"/>
</dbReference>